<feature type="compositionally biased region" description="Polar residues" evidence="6">
    <location>
        <begin position="672"/>
        <end position="683"/>
    </location>
</feature>
<organism evidence="9 10">
    <name type="scientific">Porites lobata</name>
    <dbReference type="NCBI Taxonomy" id="104759"/>
    <lineage>
        <taxon>Eukaryota</taxon>
        <taxon>Metazoa</taxon>
        <taxon>Cnidaria</taxon>
        <taxon>Anthozoa</taxon>
        <taxon>Hexacorallia</taxon>
        <taxon>Scleractinia</taxon>
        <taxon>Fungiina</taxon>
        <taxon>Poritidae</taxon>
        <taxon>Porites</taxon>
    </lineage>
</organism>
<evidence type="ECO:0000256" key="2">
    <source>
        <dbReference type="ARBA" id="ARBA00023125"/>
    </source>
</evidence>
<gene>
    <name evidence="9" type="ORF">PLOB_00012289</name>
</gene>
<feature type="domain" description="BZIP" evidence="8">
    <location>
        <begin position="343"/>
        <end position="404"/>
    </location>
</feature>
<evidence type="ECO:0000259" key="7">
    <source>
        <dbReference type="PROSITE" id="PS50026"/>
    </source>
</evidence>
<feature type="compositionally biased region" description="Basic and acidic residues" evidence="6">
    <location>
        <begin position="1356"/>
        <end position="1380"/>
    </location>
</feature>
<dbReference type="SUPFAM" id="SSF57196">
    <property type="entry name" value="EGF/Laminin"/>
    <property type="match status" value="1"/>
</dbReference>
<feature type="compositionally biased region" description="Basic and acidic residues" evidence="6">
    <location>
        <begin position="1526"/>
        <end position="1539"/>
    </location>
</feature>
<feature type="region of interest" description="Disordered" evidence="6">
    <location>
        <begin position="745"/>
        <end position="842"/>
    </location>
</feature>
<dbReference type="PROSITE" id="PS00036">
    <property type="entry name" value="BZIP_BASIC"/>
    <property type="match status" value="1"/>
</dbReference>
<dbReference type="InterPro" id="IPR004827">
    <property type="entry name" value="bZIP"/>
</dbReference>
<dbReference type="SUPFAM" id="SSF57959">
    <property type="entry name" value="Leucine zipper domain"/>
    <property type="match status" value="1"/>
</dbReference>
<reference evidence="9 10" key="1">
    <citation type="submission" date="2022-05" db="EMBL/GenBank/DDBJ databases">
        <authorList>
            <consortium name="Genoscope - CEA"/>
            <person name="William W."/>
        </authorList>
    </citation>
    <scope>NUCLEOTIDE SEQUENCE [LARGE SCALE GENOMIC DNA]</scope>
</reference>
<feature type="compositionally biased region" description="Basic and acidic residues" evidence="6">
    <location>
        <begin position="1205"/>
        <end position="1225"/>
    </location>
</feature>
<feature type="region of interest" description="Disordered" evidence="6">
    <location>
        <begin position="965"/>
        <end position="994"/>
    </location>
</feature>
<evidence type="ECO:0000313" key="9">
    <source>
        <dbReference type="EMBL" id="CAH3172012.1"/>
    </source>
</evidence>
<dbReference type="PROSITE" id="PS50026">
    <property type="entry name" value="EGF_3"/>
    <property type="match status" value="1"/>
</dbReference>
<evidence type="ECO:0000256" key="5">
    <source>
        <dbReference type="SAM" id="Coils"/>
    </source>
</evidence>
<keyword evidence="2" id="KW-0238">DNA-binding</keyword>
<evidence type="ECO:0000259" key="8">
    <source>
        <dbReference type="PROSITE" id="PS50217"/>
    </source>
</evidence>
<keyword evidence="4" id="KW-0245">EGF-like domain</keyword>
<feature type="coiled-coil region" evidence="5">
    <location>
        <begin position="373"/>
        <end position="407"/>
    </location>
</feature>
<dbReference type="Pfam" id="PF00170">
    <property type="entry name" value="bZIP_1"/>
    <property type="match status" value="1"/>
</dbReference>
<feature type="compositionally biased region" description="Low complexity" evidence="6">
    <location>
        <begin position="1654"/>
        <end position="1667"/>
    </location>
</feature>
<sequence>MEATIYEDQSFLLPNKNSYTQDNGRLWLNLANDCKTPGRREDFDISDLLRSPDLGISSPDLEMIVWRNFPETCSIKLESHSPPAPQLLVPQEPDFTNQQVTAEQEVFARGFTDALQRLREEREISQARKSKTPPADESIQVIDADSKCTFISYRFDSFHRLPSFQETFLPVRLAGTIKNKEVDRFSPCEREPLEGSEISEWFKVETLEEGFSGQRQSSLRDGLFNPSSEEDSDEPSFNSPSAHSPDAEEFRYEDFENEIKAAEDRELFHNGVHEQDNVGTEGEWTYEKDSFIQNAPTPKHWLAVHTKLYNMSVLKQEEDTVVEQPQADANIPGENINVQGFIKMERRKQKNRLAAWKCRQKKLIRESRLATTVEELYAENSRLMEELEKLRRKRQQLEQSFIKHVTKSFLAMSLYATLLVLAVLGLAPSSCAGQNEEPFSGEGSTVAEEDWNGNSASGAGEDDQLNGFDSGSSWTDNGYNGETTHEFPRVSRNYSNKRSETSGDNGDKSGSGEDDGSKSNFHGNEDHGSTNSKFDSSLELSKVVDAVDILKKLKKAKSDEELVKKLKTGPETLGVAFKTFEQLSGLWISVMHRIWRVWKAKGAKVVMHSIVDNLMNNTGRTIKRKVEDFLSNNTATTEKVKVSFKRKSANTSSTSNTSSGANTAEIDRGENSSKTFNGSSYHMSNVGSRTKWGKRYPLEMQKPLESRYHKNIKNVSSGNFENQVGRNRETGRRVKVMGATEAAGNVSQISEKSHIQGKQADSPRTVNDKQKLHNNSFISQNPDTQGKETSHVKHTDTIKGHDSKETRNSDTNNSPAKMTATLGKIEMEEAKPTKNPTKKSSVSEKVKINFLIKGEASQLDQNNRDIFQTNTTRTEKRPPLFVQNETKPLTDSKGKSAELSKSLYLTRNDSGVVRNGSDSDTGPLFAEKRFDNKTLENITPSPTNSSSLLDASKIQTNVLKLFAQNKSKSKPDSTGSAAELSKPSHLTTNISREKNPLDKVALSFHDNAIGNRSESDIDTPRVKEHIGNRTLENFAPNPAKAENIFTGTYRTKDTQQSNSSFNEARTTTSSNTSLADNFDRNNKIESYATRNVSNVPSEGDSNKKQAGGSRNTMNIHDKMKNKVLGNSTNMLDKGVVNAKSKFEQKGKVLDNRMNLTVDSSNAELQNEEEDVLSKKRTPNVAQEDFMKVSDNGRNVTDSNTIPQNDKVDVTTEERSQKGFQEDAPKAKHLNRSQTVTGKANSALVLHTQEHKENHSSQRVKEDNQEKLRNDIQESQKTKTSSVTRSALDVPSRNLTARSKSSSVRNSLSTDVEVDGEKGSHSSKSGDPFEHALKSTKRDKKTSPADSSRNSKTNSGVEKETKNDKVAERKETHTQEIDAKRVPGLIGSNTQLDKEHDTVHDSGSGYDMPHGVSATTEKPENPTANDQGSALTKDKAKNKLQGSKSIVRFDPTKTLASKKERHMTRQSKGVKKRERKSGIPYGEIVAIHNSQSRKINDQERTVTRKNKLGTIQRKVSSLEKDPEEGLLTDKKHGEVTHQSKEVLTASPPQKAQNEPERISPKAEKLVKTNNGLLSQGKSNKLAIQIKVTSRIPDKKSSPDSNDESRRHSTEHSNIERKESLNETKKEVGVSSTETKPQNQTHEDKAHPKSQQVDVLTSRTPPTSLLTTSNDDNAYSIKEIVQGPKGPSLISVHSDNRRIHGLEKKVVRLEDKVTVLETAMAGLARRILDVEQNTDHPIPTTPTLVPPSNVVKLQHKHPINNQQQTTVYITKEVSAPPQTVAPQNGPQKIVIPISSLRSAEGRGVSTYPASIQEIDDNKEMEDDIRSEKRLEDSTHVTVPLAPSASPSSQAQAIVRPVVNIIVPNNRADELSTEATCLPRCQNGGRCLEGKTCRCPTFFSGVHCEKFSLKDLLESPKLRERTNRKLRRVVLSELPDQQDLDGTVSLDSGSPAVEYRNFDQIEEPDKVLIAQQKPIDLTPPRNSADAQGVTRRRQFILEI</sequence>
<feature type="compositionally biased region" description="Basic and acidic residues" evidence="6">
    <location>
        <begin position="497"/>
        <end position="528"/>
    </location>
</feature>
<evidence type="ECO:0000256" key="6">
    <source>
        <dbReference type="SAM" id="MobiDB-lite"/>
    </source>
</evidence>
<accession>A0ABN8R2A6</accession>
<feature type="compositionally biased region" description="Polar residues" evidence="6">
    <location>
        <begin position="1343"/>
        <end position="1355"/>
    </location>
</feature>
<protein>
    <recommendedName>
        <fullName evidence="11">BZIP domain-containing protein</fullName>
    </recommendedName>
</protein>
<feature type="compositionally biased region" description="Polar residues" evidence="6">
    <location>
        <begin position="467"/>
        <end position="482"/>
    </location>
</feature>
<dbReference type="EMBL" id="CALNXK010000169">
    <property type="protein sequence ID" value="CAH3172012.1"/>
    <property type="molecule type" value="Genomic_DNA"/>
</dbReference>
<feature type="region of interest" description="Disordered" evidence="6">
    <location>
        <begin position="1052"/>
        <end position="1115"/>
    </location>
</feature>
<feature type="disulfide bond" evidence="4">
    <location>
        <begin position="1874"/>
        <end position="1884"/>
    </location>
</feature>
<feature type="compositionally biased region" description="Polar residues" evidence="6">
    <location>
        <begin position="1191"/>
        <end position="1203"/>
    </location>
</feature>
<comment type="caution">
    <text evidence="9">The sequence shown here is derived from an EMBL/GenBank/DDBJ whole genome shotgun (WGS) entry which is preliminary data.</text>
</comment>
<feature type="compositionally biased region" description="Low complexity" evidence="6">
    <location>
        <begin position="1298"/>
        <end position="1308"/>
    </location>
</feature>
<proteinExistence type="predicted"/>
<feature type="compositionally biased region" description="Polar residues" evidence="6">
    <location>
        <begin position="1566"/>
        <end position="1577"/>
    </location>
</feature>
<dbReference type="PROSITE" id="PS50217">
    <property type="entry name" value="BZIP"/>
    <property type="match status" value="1"/>
</dbReference>
<name>A0ABN8R2A6_9CNID</name>
<dbReference type="CDD" id="cd14696">
    <property type="entry name" value="bZIP_Jun"/>
    <property type="match status" value="1"/>
</dbReference>
<feature type="coiled-coil region" evidence="5">
    <location>
        <begin position="1690"/>
        <end position="1717"/>
    </location>
</feature>
<keyword evidence="1" id="KW-0805">Transcription regulation</keyword>
<feature type="region of interest" description="Disordered" evidence="6">
    <location>
        <begin position="1187"/>
        <end position="1236"/>
    </location>
</feature>
<evidence type="ECO:0000313" key="10">
    <source>
        <dbReference type="Proteomes" id="UP001159405"/>
    </source>
</evidence>
<feature type="compositionally biased region" description="Polar residues" evidence="6">
    <location>
        <begin position="1052"/>
        <end position="1075"/>
    </location>
</feature>
<dbReference type="Proteomes" id="UP001159405">
    <property type="component" value="Unassembled WGS sequence"/>
</dbReference>
<dbReference type="InterPro" id="IPR000742">
    <property type="entry name" value="EGF"/>
</dbReference>
<evidence type="ECO:0000256" key="3">
    <source>
        <dbReference type="ARBA" id="ARBA00023163"/>
    </source>
</evidence>
<keyword evidence="4" id="KW-1015">Disulfide bond</keyword>
<feature type="domain" description="EGF-like" evidence="7">
    <location>
        <begin position="1870"/>
        <end position="1902"/>
    </location>
</feature>
<feature type="compositionally biased region" description="Basic and acidic residues" evidence="6">
    <location>
        <begin position="1248"/>
        <end position="1276"/>
    </location>
</feature>
<dbReference type="PANTHER" id="PTHR11462:SF35">
    <property type="entry name" value="TRANSCRIPTION FACTOR JRA"/>
    <property type="match status" value="1"/>
</dbReference>
<feature type="compositionally biased region" description="Low complexity" evidence="6">
    <location>
        <begin position="649"/>
        <end position="664"/>
    </location>
</feature>
<feature type="compositionally biased region" description="Basic and acidic residues" evidence="6">
    <location>
        <begin position="785"/>
        <end position="808"/>
    </location>
</feature>
<dbReference type="InterPro" id="IPR050946">
    <property type="entry name" value="AP-1_TF_bZIP"/>
</dbReference>
<comment type="caution">
    <text evidence="4">Lacks conserved residue(s) required for the propagation of feature annotation.</text>
</comment>
<dbReference type="SMART" id="SM00338">
    <property type="entry name" value="BRLZ"/>
    <property type="match status" value="1"/>
</dbReference>
<dbReference type="Gene3D" id="2.10.25.10">
    <property type="entry name" value="Laminin"/>
    <property type="match status" value="1"/>
</dbReference>
<feature type="compositionally biased region" description="Basic and acidic residues" evidence="6">
    <location>
        <begin position="1552"/>
        <end position="1565"/>
    </location>
</feature>
<feature type="disulfide bond" evidence="4">
    <location>
        <begin position="1892"/>
        <end position="1901"/>
    </location>
</feature>
<feature type="compositionally biased region" description="Basic and acidic residues" evidence="6">
    <location>
        <begin position="1590"/>
        <end position="1626"/>
    </location>
</feature>
<evidence type="ECO:0000256" key="1">
    <source>
        <dbReference type="ARBA" id="ARBA00023015"/>
    </source>
</evidence>
<evidence type="ECO:0008006" key="11">
    <source>
        <dbReference type="Google" id="ProtNLM"/>
    </source>
</evidence>
<keyword evidence="3" id="KW-0804">Transcription</keyword>
<feature type="region of interest" description="Disordered" evidence="6">
    <location>
        <begin position="1248"/>
        <end position="1668"/>
    </location>
</feature>
<dbReference type="PROSITE" id="PS00022">
    <property type="entry name" value="EGF_1"/>
    <property type="match status" value="1"/>
</dbReference>
<evidence type="ECO:0000256" key="4">
    <source>
        <dbReference type="PROSITE-ProRule" id="PRU00076"/>
    </source>
</evidence>
<dbReference type="PANTHER" id="PTHR11462">
    <property type="entry name" value="JUN TRANSCRIPTION FACTOR-RELATED"/>
    <property type="match status" value="1"/>
</dbReference>
<dbReference type="InterPro" id="IPR046347">
    <property type="entry name" value="bZIP_sf"/>
</dbReference>
<feature type="compositionally biased region" description="Polar residues" evidence="6">
    <location>
        <begin position="1628"/>
        <end position="1638"/>
    </location>
</feature>
<feature type="region of interest" description="Disordered" evidence="6">
    <location>
        <begin position="212"/>
        <end position="248"/>
    </location>
</feature>
<dbReference type="Gene3D" id="1.20.5.170">
    <property type="match status" value="1"/>
</dbReference>
<feature type="region of interest" description="Disordered" evidence="6">
    <location>
        <begin position="435"/>
        <end position="535"/>
    </location>
</feature>
<feature type="region of interest" description="Disordered" evidence="6">
    <location>
        <begin position="647"/>
        <end position="683"/>
    </location>
</feature>
<feature type="compositionally biased region" description="Basic residues" evidence="6">
    <location>
        <begin position="1458"/>
        <end position="1474"/>
    </location>
</feature>
<feature type="compositionally biased region" description="Polar residues" evidence="6">
    <location>
        <begin position="773"/>
        <end position="784"/>
    </location>
</feature>
<dbReference type="CDD" id="cd00054">
    <property type="entry name" value="EGF_CA"/>
    <property type="match status" value="1"/>
</dbReference>
<keyword evidence="10" id="KW-1185">Reference proteome</keyword>
<keyword evidence="5" id="KW-0175">Coiled coil</keyword>